<sequence>MQKRIDISKKKKERRILLKKMTESDNIAKNIWKVAKEVLHNQETQNESYKGEKTPDEFNNQFINTGNGLLDKEKRKVKPKAVPSKIKPQQASFRLYKTTTEEISKYIDELKNKTNQTLDKLTSKLIKICKEELAPIIMDLVNISFEQGQVPSLLKIARVVPVYKKGAREDCSNYRPISILPPISKILEMAMRARFRKSTNTTYAALDIIVKIQDSLDKNLISAGLFIDLAKAFDTVDHPSNGWKAILKT</sequence>
<protein>
    <submittedName>
        <fullName evidence="1">RNA-directed DNA polymerase from mobile element jockey</fullName>
    </submittedName>
</protein>
<evidence type="ECO:0000313" key="1">
    <source>
        <dbReference type="EMBL" id="KAK3917527.1"/>
    </source>
</evidence>
<keyword evidence="2" id="KW-1185">Reference proteome</keyword>
<dbReference type="AlphaFoldDB" id="A0AAE1LGT4"/>
<keyword evidence="1" id="KW-0695">RNA-directed DNA polymerase</keyword>
<reference evidence="1" key="1">
    <citation type="submission" date="2021-07" db="EMBL/GenBank/DDBJ databases">
        <authorList>
            <person name="Catto M.A."/>
            <person name="Jacobson A."/>
            <person name="Kennedy G."/>
            <person name="Labadie P."/>
            <person name="Hunt B.G."/>
            <person name="Srinivasan R."/>
        </authorList>
    </citation>
    <scope>NUCLEOTIDE SEQUENCE</scope>
    <source>
        <strain evidence="1">PL_HMW_Pooled</strain>
        <tissue evidence="1">Head</tissue>
    </source>
</reference>
<keyword evidence="1" id="KW-0808">Transferase</keyword>
<dbReference type="EMBL" id="JAHWGI010000737">
    <property type="protein sequence ID" value="KAK3917527.1"/>
    <property type="molecule type" value="Genomic_DNA"/>
</dbReference>
<evidence type="ECO:0000313" key="2">
    <source>
        <dbReference type="Proteomes" id="UP001219518"/>
    </source>
</evidence>
<reference evidence="1" key="2">
    <citation type="journal article" date="2023" name="BMC Genomics">
        <title>Pest status, molecular evolution, and epigenetic factors derived from the genome assembly of Frankliniella fusca, a thysanopteran phytovirus vector.</title>
        <authorList>
            <person name="Catto M.A."/>
            <person name="Labadie P.E."/>
            <person name="Jacobson A.L."/>
            <person name="Kennedy G.G."/>
            <person name="Srinivasan R."/>
            <person name="Hunt B.G."/>
        </authorList>
    </citation>
    <scope>NUCLEOTIDE SEQUENCE</scope>
    <source>
        <strain evidence="1">PL_HMW_Pooled</strain>
    </source>
</reference>
<proteinExistence type="predicted"/>
<accession>A0AAE1LGT4</accession>
<name>A0AAE1LGT4_9NEOP</name>
<dbReference type="PANTHER" id="PTHR19446">
    <property type="entry name" value="REVERSE TRANSCRIPTASES"/>
    <property type="match status" value="1"/>
</dbReference>
<dbReference type="Proteomes" id="UP001219518">
    <property type="component" value="Unassembled WGS sequence"/>
</dbReference>
<keyword evidence="1" id="KW-0548">Nucleotidyltransferase</keyword>
<organism evidence="1 2">
    <name type="scientific">Frankliniella fusca</name>
    <dbReference type="NCBI Taxonomy" id="407009"/>
    <lineage>
        <taxon>Eukaryota</taxon>
        <taxon>Metazoa</taxon>
        <taxon>Ecdysozoa</taxon>
        <taxon>Arthropoda</taxon>
        <taxon>Hexapoda</taxon>
        <taxon>Insecta</taxon>
        <taxon>Pterygota</taxon>
        <taxon>Neoptera</taxon>
        <taxon>Paraneoptera</taxon>
        <taxon>Thysanoptera</taxon>
        <taxon>Terebrantia</taxon>
        <taxon>Thripoidea</taxon>
        <taxon>Thripidae</taxon>
        <taxon>Frankliniella</taxon>
    </lineage>
</organism>
<gene>
    <name evidence="1" type="ORF">KUF71_007022</name>
</gene>
<comment type="caution">
    <text evidence="1">The sequence shown here is derived from an EMBL/GenBank/DDBJ whole genome shotgun (WGS) entry which is preliminary data.</text>
</comment>
<dbReference type="GO" id="GO:0003964">
    <property type="term" value="F:RNA-directed DNA polymerase activity"/>
    <property type="evidence" value="ECO:0007669"/>
    <property type="project" value="UniProtKB-KW"/>
</dbReference>